<keyword evidence="3" id="KW-1185">Reference proteome</keyword>
<organism evidence="2 3">
    <name type="scientific">Pleurodeles waltl</name>
    <name type="common">Iberian ribbed newt</name>
    <dbReference type="NCBI Taxonomy" id="8319"/>
    <lineage>
        <taxon>Eukaryota</taxon>
        <taxon>Metazoa</taxon>
        <taxon>Chordata</taxon>
        <taxon>Craniata</taxon>
        <taxon>Vertebrata</taxon>
        <taxon>Euteleostomi</taxon>
        <taxon>Amphibia</taxon>
        <taxon>Batrachia</taxon>
        <taxon>Caudata</taxon>
        <taxon>Salamandroidea</taxon>
        <taxon>Salamandridae</taxon>
        <taxon>Pleurodelinae</taxon>
        <taxon>Pleurodeles</taxon>
    </lineage>
</organism>
<feature type="region of interest" description="Disordered" evidence="1">
    <location>
        <begin position="1"/>
        <end position="101"/>
    </location>
</feature>
<feature type="region of interest" description="Disordered" evidence="1">
    <location>
        <begin position="116"/>
        <end position="151"/>
    </location>
</feature>
<evidence type="ECO:0000313" key="2">
    <source>
        <dbReference type="EMBL" id="KAJ1197427.1"/>
    </source>
</evidence>
<comment type="caution">
    <text evidence="2">The sequence shown here is derived from an EMBL/GenBank/DDBJ whole genome shotgun (WGS) entry which is preliminary data.</text>
</comment>
<reference evidence="2" key="1">
    <citation type="journal article" date="2022" name="bioRxiv">
        <title>Sequencing and chromosome-scale assembly of the giantPleurodeles waltlgenome.</title>
        <authorList>
            <person name="Brown T."/>
            <person name="Elewa A."/>
            <person name="Iarovenko S."/>
            <person name="Subramanian E."/>
            <person name="Araus A.J."/>
            <person name="Petzold A."/>
            <person name="Susuki M."/>
            <person name="Suzuki K.-i.T."/>
            <person name="Hayashi T."/>
            <person name="Toyoda A."/>
            <person name="Oliveira C."/>
            <person name="Osipova E."/>
            <person name="Leigh N.D."/>
            <person name="Simon A."/>
            <person name="Yun M.H."/>
        </authorList>
    </citation>
    <scope>NUCLEOTIDE SEQUENCE</scope>
    <source>
        <strain evidence="2">20211129_DDA</strain>
        <tissue evidence="2">Liver</tissue>
    </source>
</reference>
<name>A0AAV7V9C7_PLEWA</name>
<feature type="compositionally biased region" description="Basic and acidic residues" evidence="1">
    <location>
        <begin position="71"/>
        <end position="84"/>
    </location>
</feature>
<proteinExistence type="predicted"/>
<protein>
    <submittedName>
        <fullName evidence="2">Uncharacterized protein</fullName>
    </submittedName>
</protein>
<dbReference type="AlphaFoldDB" id="A0AAV7V9C7"/>
<feature type="compositionally biased region" description="Basic and acidic residues" evidence="1">
    <location>
        <begin position="48"/>
        <end position="64"/>
    </location>
</feature>
<accession>A0AAV7V9C7</accession>
<gene>
    <name evidence="2" type="ORF">NDU88_001287</name>
</gene>
<evidence type="ECO:0000313" key="3">
    <source>
        <dbReference type="Proteomes" id="UP001066276"/>
    </source>
</evidence>
<sequence>MCCRCHVQPGTGGRSNQSPWTSGVKGGAATRSRAGERHKGKKTGRGGGGEDGRGQIVEERRRTAETAIGEEPGHGQRRRLDGKCPGHVRNADSGTGGAPRRFQSCFRRSVAQPGVSIDSFRGKQRGDWEKERKEHKGSGKDIKGGKVGENK</sequence>
<feature type="compositionally biased region" description="Basic and acidic residues" evidence="1">
    <location>
        <begin position="120"/>
        <end position="151"/>
    </location>
</feature>
<dbReference type="Proteomes" id="UP001066276">
    <property type="component" value="Chromosome 2_1"/>
</dbReference>
<evidence type="ECO:0000256" key="1">
    <source>
        <dbReference type="SAM" id="MobiDB-lite"/>
    </source>
</evidence>
<dbReference type="EMBL" id="JANPWB010000003">
    <property type="protein sequence ID" value="KAJ1197427.1"/>
    <property type="molecule type" value="Genomic_DNA"/>
</dbReference>